<keyword evidence="13 16" id="KW-1133">Transmembrane helix</keyword>
<dbReference type="Pfam" id="PF00535">
    <property type="entry name" value="Glycos_transf_2"/>
    <property type="match status" value="1"/>
</dbReference>
<evidence type="ECO:0000256" key="16">
    <source>
        <dbReference type="RuleBase" id="RU365020"/>
    </source>
</evidence>
<dbReference type="GO" id="GO:0035438">
    <property type="term" value="F:cyclic-di-GMP binding"/>
    <property type="evidence" value="ECO:0007669"/>
    <property type="project" value="InterPro"/>
</dbReference>
<feature type="transmembrane region" description="Helical" evidence="16">
    <location>
        <begin position="185"/>
        <end position="201"/>
    </location>
</feature>
<dbReference type="GO" id="GO:0016760">
    <property type="term" value="F:cellulose synthase (UDP-forming) activity"/>
    <property type="evidence" value="ECO:0007669"/>
    <property type="project" value="UniProtKB-EC"/>
</dbReference>
<keyword evidence="11 16" id="KW-0812">Transmembrane</keyword>
<keyword evidence="14 16" id="KW-0472">Membrane</keyword>
<dbReference type="GO" id="GO:0006011">
    <property type="term" value="P:UDP-alpha-D-glucose metabolic process"/>
    <property type="evidence" value="ECO:0007669"/>
    <property type="project" value="InterPro"/>
</dbReference>
<feature type="transmembrane region" description="Helical" evidence="16">
    <location>
        <begin position="213"/>
        <end position="237"/>
    </location>
</feature>
<keyword evidence="10 16" id="KW-0808">Transferase</keyword>
<dbReference type="EMBL" id="JAJVCY010000021">
    <property type="protein sequence ID" value="MCV3289101.1"/>
    <property type="molecule type" value="Genomic_DNA"/>
</dbReference>
<comment type="subcellular location">
    <subcellularLocation>
        <location evidence="1">Cell inner membrane</location>
        <topology evidence="1">Multi-pass membrane protein</topology>
    </subcellularLocation>
</comment>
<organism evidence="19 20">
    <name type="scientific">Aeromonas media</name>
    <dbReference type="NCBI Taxonomy" id="651"/>
    <lineage>
        <taxon>Bacteria</taxon>
        <taxon>Pseudomonadati</taxon>
        <taxon>Pseudomonadota</taxon>
        <taxon>Gammaproteobacteria</taxon>
        <taxon>Aeromonadales</taxon>
        <taxon>Aeromonadaceae</taxon>
        <taxon>Aeromonas</taxon>
    </lineage>
</organism>
<dbReference type="PRINTS" id="PR01439">
    <property type="entry name" value="CELLSNTHASEA"/>
</dbReference>
<comment type="similarity">
    <text evidence="3">Belongs to the glycosyltransferase 2 family.</text>
</comment>
<feature type="transmembrane region" description="Helical" evidence="16">
    <location>
        <begin position="137"/>
        <end position="156"/>
    </location>
</feature>
<evidence type="ECO:0000256" key="7">
    <source>
        <dbReference type="ARBA" id="ARBA00022519"/>
    </source>
</evidence>
<dbReference type="Proteomes" id="UP001208651">
    <property type="component" value="Unassembled WGS sequence"/>
</dbReference>
<dbReference type="InterPro" id="IPR029044">
    <property type="entry name" value="Nucleotide-diphossugar_trans"/>
</dbReference>
<feature type="transmembrane region" description="Helical" evidence="16">
    <location>
        <begin position="624"/>
        <end position="644"/>
    </location>
</feature>
<dbReference type="Gene3D" id="2.40.10.220">
    <property type="entry name" value="predicted glycosyltransferase like domains"/>
    <property type="match status" value="1"/>
</dbReference>
<evidence type="ECO:0000256" key="5">
    <source>
        <dbReference type="ARBA" id="ARBA00018714"/>
    </source>
</evidence>
<comment type="catalytic activity">
    <reaction evidence="15 16">
        <text>[(1-&gt;4)-beta-D-glucosyl](n) + UDP-alpha-D-glucose = [(1-&gt;4)-beta-D-glucosyl](n+1) + UDP + H(+)</text>
        <dbReference type="Rhea" id="RHEA:19929"/>
        <dbReference type="Rhea" id="RHEA-COMP:10033"/>
        <dbReference type="Rhea" id="RHEA-COMP:10034"/>
        <dbReference type="ChEBI" id="CHEBI:15378"/>
        <dbReference type="ChEBI" id="CHEBI:18246"/>
        <dbReference type="ChEBI" id="CHEBI:58223"/>
        <dbReference type="ChEBI" id="CHEBI:58885"/>
        <dbReference type="EC" id="2.4.1.12"/>
    </reaction>
</comment>
<gene>
    <name evidence="19" type="primary">bcsA</name>
    <name evidence="19" type="ORF">LZT28_12705</name>
</gene>
<evidence type="ECO:0000313" key="19">
    <source>
        <dbReference type="EMBL" id="MCV3289101.1"/>
    </source>
</evidence>
<keyword evidence="7 16" id="KW-0997">Cell inner membrane</keyword>
<name>A0AAW5RNX4_AERME</name>
<evidence type="ECO:0000256" key="11">
    <source>
        <dbReference type="ARBA" id="ARBA00022692"/>
    </source>
</evidence>
<dbReference type="NCBIfam" id="TIGR03030">
    <property type="entry name" value="CelA"/>
    <property type="match status" value="1"/>
</dbReference>
<dbReference type="NCBIfam" id="NF008558">
    <property type="entry name" value="PRK11498.1"/>
    <property type="match status" value="1"/>
</dbReference>
<dbReference type="InterPro" id="IPR009875">
    <property type="entry name" value="PilZ_domain"/>
</dbReference>
<comment type="pathway">
    <text evidence="2 16">Glycan metabolism; bacterial cellulose biosynthesis.</text>
</comment>
<dbReference type="SUPFAM" id="SSF141371">
    <property type="entry name" value="PilZ domain-like"/>
    <property type="match status" value="1"/>
</dbReference>
<dbReference type="GO" id="GO:0030244">
    <property type="term" value="P:cellulose biosynthetic process"/>
    <property type="evidence" value="ECO:0007669"/>
    <property type="project" value="UniProtKB-KW"/>
</dbReference>
<evidence type="ECO:0000256" key="6">
    <source>
        <dbReference type="ARBA" id="ARBA00022475"/>
    </source>
</evidence>
<evidence type="ECO:0000313" key="20">
    <source>
        <dbReference type="Proteomes" id="UP001208651"/>
    </source>
</evidence>
<evidence type="ECO:0000256" key="3">
    <source>
        <dbReference type="ARBA" id="ARBA00006739"/>
    </source>
</evidence>
<dbReference type="InterPro" id="IPR050321">
    <property type="entry name" value="Glycosyltr_2/OpgH_subfam"/>
</dbReference>
<dbReference type="Pfam" id="PF07238">
    <property type="entry name" value="PilZ"/>
    <property type="match status" value="1"/>
</dbReference>
<dbReference type="PANTHER" id="PTHR43867">
    <property type="entry name" value="CELLULOSE SYNTHASE CATALYTIC SUBUNIT A [UDP-FORMING]"/>
    <property type="match status" value="1"/>
</dbReference>
<evidence type="ECO:0000256" key="8">
    <source>
        <dbReference type="ARBA" id="ARBA00022636"/>
    </source>
</evidence>
<dbReference type="InterPro" id="IPR001173">
    <property type="entry name" value="Glyco_trans_2-like"/>
</dbReference>
<dbReference type="AlphaFoldDB" id="A0AAW5RNX4"/>
<evidence type="ECO:0000256" key="9">
    <source>
        <dbReference type="ARBA" id="ARBA00022676"/>
    </source>
</evidence>
<dbReference type="InterPro" id="IPR003919">
    <property type="entry name" value="Cell_synth_A"/>
</dbReference>
<dbReference type="EC" id="2.4.1.12" evidence="4 16"/>
<feature type="transmembrane region" description="Helical" evidence="16">
    <location>
        <begin position="162"/>
        <end position="178"/>
    </location>
</feature>
<feature type="domain" description="PilZ" evidence="18">
    <location>
        <begin position="679"/>
        <end position="775"/>
    </location>
</feature>
<evidence type="ECO:0000259" key="17">
    <source>
        <dbReference type="Pfam" id="PF00535"/>
    </source>
</evidence>
<keyword evidence="6 16" id="KW-1003">Cell membrane</keyword>
<reference evidence="19" key="1">
    <citation type="submission" date="2022-01" db="EMBL/GenBank/DDBJ databases">
        <title>Comparison of Fish pathogen Aeromonas spp.</title>
        <authorList>
            <person name="Dubey S."/>
            <person name="Sorum H."/>
            <person name="Munangandu H.M."/>
        </authorList>
    </citation>
    <scope>NUCLEOTIDE SEQUENCE</scope>
    <source>
        <strain evidence="19">SD/21-15</strain>
    </source>
</reference>
<dbReference type="SUPFAM" id="SSF53448">
    <property type="entry name" value="Nucleotide-diphospho-sugar transferases"/>
    <property type="match status" value="1"/>
</dbReference>
<accession>A0AAW5RNX4</accession>
<evidence type="ECO:0000256" key="10">
    <source>
        <dbReference type="ARBA" id="ARBA00022679"/>
    </source>
</evidence>
<dbReference type="GO" id="GO:0005886">
    <property type="term" value="C:plasma membrane"/>
    <property type="evidence" value="ECO:0007669"/>
    <property type="project" value="UniProtKB-SubCell"/>
</dbReference>
<dbReference type="RefSeq" id="WP_005326458.1">
    <property type="nucleotide sequence ID" value="NZ_CAAKNK010000332.1"/>
</dbReference>
<keyword evidence="9 16" id="KW-0328">Glycosyltransferase</keyword>
<keyword evidence="8 16" id="KW-0973">c-di-GMP</keyword>
<dbReference type="Gene3D" id="3.90.550.10">
    <property type="entry name" value="Spore Coat Polysaccharide Biosynthesis Protein SpsA, Chain A"/>
    <property type="match status" value="1"/>
</dbReference>
<dbReference type="PANTHER" id="PTHR43867:SF2">
    <property type="entry name" value="CELLULOSE SYNTHASE CATALYTIC SUBUNIT A [UDP-FORMING]"/>
    <property type="match status" value="1"/>
</dbReference>
<evidence type="ECO:0000259" key="18">
    <source>
        <dbReference type="Pfam" id="PF07238"/>
    </source>
</evidence>
<evidence type="ECO:0000256" key="1">
    <source>
        <dbReference type="ARBA" id="ARBA00004429"/>
    </source>
</evidence>
<feature type="transmembrane region" description="Helical" evidence="16">
    <location>
        <begin position="530"/>
        <end position="552"/>
    </location>
</feature>
<proteinExistence type="inferred from homology"/>
<comment type="function">
    <text evidence="16">Catalytic subunit of cellulose synthase. It polymerizes uridine 5'-diphosphate glucose to cellulose.</text>
</comment>
<protein>
    <recommendedName>
        <fullName evidence="5 16">Cellulose synthase catalytic subunit [UDP-forming]</fullName>
        <ecNumber evidence="4 16">2.4.1.12</ecNumber>
    </recommendedName>
</protein>
<comment type="cofactor">
    <cofactor evidence="16">
        <name>Mg(2+)</name>
        <dbReference type="ChEBI" id="CHEBI:18420"/>
    </cofactor>
</comment>
<evidence type="ECO:0000256" key="2">
    <source>
        <dbReference type="ARBA" id="ARBA00005186"/>
    </source>
</evidence>
<evidence type="ECO:0000256" key="4">
    <source>
        <dbReference type="ARBA" id="ARBA00012539"/>
    </source>
</evidence>
<comment type="caution">
    <text evidence="19">The sequence shown here is derived from an EMBL/GenBank/DDBJ whole genome shotgun (WGS) entry which is preliminary data.</text>
</comment>
<feature type="transmembrane region" description="Helical" evidence="16">
    <location>
        <begin position="650"/>
        <end position="675"/>
    </location>
</feature>
<evidence type="ECO:0000256" key="14">
    <source>
        <dbReference type="ARBA" id="ARBA00023136"/>
    </source>
</evidence>
<feature type="domain" description="Glycosyltransferase 2-like" evidence="17">
    <location>
        <begin position="263"/>
        <end position="432"/>
    </location>
</feature>
<keyword evidence="12 16" id="KW-0135">Cellulose biosynthesis</keyword>
<evidence type="ECO:0000256" key="12">
    <source>
        <dbReference type="ARBA" id="ARBA00022916"/>
    </source>
</evidence>
<feature type="transmembrane region" description="Helical" evidence="16">
    <location>
        <begin position="507"/>
        <end position="524"/>
    </location>
</feature>
<evidence type="ECO:0000256" key="15">
    <source>
        <dbReference type="ARBA" id="ARBA00048682"/>
    </source>
</evidence>
<evidence type="ECO:0000256" key="13">
    <source>
        <dbReference type="ARBA" id="ARBA00022989"/>
    </source>
</evidence>
<dbReference type="CDD" id="cd06421">
    <property type="entry name" value="CESA_CelA_like"/>
    <property type="match status" value="1"/>
</dbReference>
<dbReference type="FunFam" id="3.90.550.10:FF:000061">
    <property type="entry name" value="Cellulose synthase catalytic subunit [UDP-forming]"/>
    <property type="match status" value="1"/>
</dbReference>
<sequence length="855" mass="96181">MLARLLTPTAGLWCSQRYQALRRQGGSRLGSAGLTLVWLLAWTLFPLERHGWQWVLGHAQSLYPQLARPRVGDPLRILLQSLWLIVRRPEPIPLHWPASWQRAWQWGTQALGTLLIRQEERGLAAARATPREARWKSVLLCAVAGILSLLCITQPFTLQAQLVFVLLLAAMAFILRAVPGRYPMLMMMVLSLTVSCRYIWWRYTSTLDWFDPLSLTCGLLLLAAETYAWVVLLLGYWQTAWPLHRPPAPLPADPAQWPRVDLMIPTYNEDLAIVKGTVYAAMGLDWPADKLTIWLLDDGGRESFREFAEGAGIRYVARPTHEHAKAGNINYALRQASGDLVAIFDCDHLPTRSFLQMTVGWFYRAPRLGVVQTPHHFFSADPFEHNLQRFRKMPNEGALFYGLVQDGNDMWDASFFCGSCAVIKRSALDEIGGIAVETVTEDAHTSLRLHRLGYTSAYIRIPLAAGLATESLSAHIGQRIRWARGMVQILRLDNPLFGKGLNLGQRLCYFNAMLHFLSGIPRLIFLTAPLAFLILHAYIIYAPAAAIALYMLPHIFHSALTNSRLQGKVRHSFWGEVYETVLAWYIARPTTVALFAPHKGKFNVTAKGGMTEEVYLDLAVSRPYLILILLNLCGLGFGIWRIATGPADEVLTLILSMLWTLYNMTILGGALAVAFESRQVRTNPRVEMVMPAAIKLANGHLYPCTVKDYSNGGVGVLLEDPLPLADKDRVWLLLRNGQREQAFAAKVQRVFGRKLGLELAPMDQTEHIAFIQCTFARADTWSLWQQRLGKDRPLHSLLDITQLGWGAYWRLARASPIGFVCILLEKLVRWLLSFVPRRVSPGFRSGAPTTQTVKG</sequence>